<gene>
    <name evidence="4" type="ORF">NliqN6_6765</name>
</gene>
<dbReference type="EMBL" id="BLZA01000058">
    <property type="protein sequence ID" value="GHJ90363.1"/>
    <property type="molecule type" value="Genomic_DNA"/>
</dbReference>
<feature type="compositionally biased region" description="Polar residues" evidence="3">
    <location>
        <begin position="360"/>
        <end position="380"/>
    </location>
</feature>
<dbReference type="GO" id="GO:1902412">
    <property type="term" value="P:regulation of mitotic cytokinesis"/>
    <property type="evidence" value="ECO:0007669"/>
    <property type="project" value="TreeGrafter"/>
</dbReference>
<feature type="compositionally biased region" description="Polar residues" evidence="3">
    <location>
        <begin position="72"/>
        <end position="98"/>
    </location>
</feature>
<organism evidence="4 5">
    <name type="scientific">Naganishia liquefaciens</name>
    <dbReference type="NCBI Taxonomy" id="104408"/>
    <lineage>
        <taxon>Eukaryota</taxon>
        <taxon>Fungi</taxon>
        <taxon>Dikarya</taxon>
        <taxon>Basidiomycota</taxon>
        <taxon>Agaricomycotina</taxon>
        <taxon>Tremellomycetes</taxon>
        <taxon>Filobasidiales</taxon>
        <taxon>Filobasidiaceae</taxon>
        <taxon>Naganishia</taxon>
    </lineage>
</organism>
<feature type="compositionally biased region" description="Low complexity" evidence="3">
    <location>
        <begin position="150"/>
        <end position="163"/>
    </location>
</feature>
<keyword evidence="1" id="KW-0433">Leucine-rich repeat</keyword>
<dbReference type="InterPro" id="IPR032675">
    <property type="entry name" value="LRR_dom_sf"/>
</dbReference>
<feature type="compositionally biased region" description="Polar residues" evidence="3">
    <location>
        <begin position="751"/>
        <end position="784"/>
    </location>
</feature>
<feature type="compositionally biased region" description="Polar residues" evidence="3">
    <location>
        <begin position="114"/>
        <end position="125"/>
    </location>
</feature>
<feature type="compositionally biased region" description="Low complexity" evidence="3">
    <location>
        <begin position="795"/>
        <end position="807"/>
    </location>
</feature>
<feature type="region of interest" description="Disordered" evidence="3">
    <location>
        <begin position="975"/>
        <end position="1049"/>
    </location>
</feature>
<evidence type="ECO:0000256" key="2">
    <source>
        <dbReference type="ARBA" id="ARBA00022737"/>
    </source>
</evidence>
<dbReference type="GO" id="GO:0061499">
    <property type="term" value="C:outer plaque of mitotic spindle pole body"/>
    <property type="evidence" value="ECO:0007669"/>
    <property type="project" value="TreeGrafter"/>
</dbReference>
<feature type="compositionally biased region" description="Low complexity" evidence="3">
    <location>
        <begin position="680"/>
        <end position="696"/>
    </location>
</feature>
<feature type="compositionally biased region" description="Gly residues" evidence="3">
    <location>
        <begin position="170"/>
        <end position="182"/>
    </location>
</feature>
<feature type="compositionally biased region" description="Low complexity" evidence="3">
    <location>
        <begin position="991"/>
        <end position="1001"/>
    </location>
</feature>
<evidence type="ECO:0000313" key="5">
    <source>
        <dbReference type="Proteomes" id="UP000620104"/>
    </source>
</evidence>
<proteinExistence type="predicted"/>
<keyword evidence="5" id="KW-1185">Reference proteome</keyword>
<evidence type="ECO:0000256" key="1">
    <source>
        <dbReference type="ARBA" id="ARBA00022614"/>
    </source>
</evidence>
<dbReference type="Pfam" id="PF13855">
    <property type="entry name" value="LRR_8"/>
    <property type="match status" value="2"/>
</dbReference>
<dbReference type="InterPro" id="IPR052574">
    <property type="entry name" value="CDIRP"/>
</dbReference>
<feature type="region of interest" description="Disordered" evidence="3">
    <location>
        <begin position="715"/>
        <end position="807"/>
    </location>
</feature>
<dbReference type="Proteomes" id="UP000620104">
    <property type="component" value="Unassembled WGS sequence"/>
</dbReference>
<dbReference type="Gene3D" id="3.80.10.10">
    <property type="entry name" value="Ribonuclease Inhibitor"/>
    <property type="match status" value="2"/>
</dbReference>
<dbReference type="PANTHER" id="PTHR47566:SF1">
    <property type="entry name" value="PROTEIN NUD1"/>
    <property type="match status" value="1"/>
</dbReference>
<dbReference type="OrthoDB" id="7451790at2759"/>
<dbReference type="SMART" id="SM00364">
    <property type="entry name" value="LRR_BAC"/>
    <property type="match status" value="4"/>
</dbReference>
<dbReference type="InterPro" id="IPR001611">
    <property type="entry name" value="Leu-rich_rpt"/>
</dbReference>
<evidence type="ECO:0000313" key="4">
    <source>
        <dbReference type="EMBL" id="GHJ90363.1"/>
    </source>
</evidence>
<feature type="region of interest" description="Disordered" evidence="3">
    <location>
        <begin position="426"/>
        <end position="696"/>
    </location>
</feature>
<feature type="compositionally biased region" description="Polar residues" evidence="3">
    <location>
        <begin position="316"/>
        <end position="328"/>
    </location>
</feature>
<feature type="compositionally biased region" description="Polar residues" evidence="3">
    <location>
        <begin position="45"/>
        <end position="62"/>
    </location>
</feature>
<sequence length="1760" mass="191566">MAALEYAPAWQTEELAEEWVERSTSSARTGSSSGGSQSTPTSAAHQSFDSTKHLAQTTSLNMATGKMRIVSGHTTFPSPQVHKSLTSHSQKRQSSINLTYDAAPSPPTSHRSDSISSESGNSMTAPPQADHSVAGSTMPAGTFLVRADNPDAANPDDGAAPAGLKRNPFIGGGGDIGAGEGGSLFQRLELERMFDPPREAMEPITEAQEEDNESLRTAGMLQATTGENEKDVSHAQVQDAGVPLRRTSHSYVPTRPSRLSNSMTPPSVNNSMSSSTNSSAEEISARVIRETSIRYESSPKDQVAEGQEYDSETDSSGDGQSYKASTGHRQNKLRRFSGQEGSMRDVEFTFSPSPIRKRPSAQTLATHTSHSVSGSISPASGQKAGTAKAPFRLFQRRIDPEGYDTVQTKAFIENITVGGTPLKDLVSRAGSGVGIGSPSPVNRNSSGRGKYAIGGKGRISGTSSLAEDTSRRRYQGQLAKQWSTSSGSAEGTSGSFASGDVGEASELEERSSKRIRLSTSPSSAEGHLNEASPEYQQEHSAAEDNEEYDYSASGSEDAMDQRSTVTSLCVSQSRTKPQDQSSSAVKDSFHRSIDPSSASDVPEDAPVGKQVQRRSWNEKGQELLERIRQDGTSDKSDSWNSWSRSNDDQAGQGEDTAPFPQAAFKIQQAREPSTSKPQYGTVTSSNSGGTASSSSTITSRYLSAGINMLEKIKERKVSDSSGTGVCTDGDARGDMNLTRTRLRLDSERRQSPSISRQTKSRPQSAASSVPRTASSHSTIRPSQNDAKDLNGTVRSDSSSSSHRSSFVASLGKGAAPAMQLRTIVESPSTSIAFGGSDEAIQREQTEEQGSRLLRSQQEDMNRYISSTSTANTANTAVSTSFVKHRGPPPPTPHGRAQGVRTIGLNDIPQIPRQVGNMVFDPERGWFRASKAARQHFEGETNSANGFEGKSSSAESVDIFAGLESLRDEERTLQLEPSPGSAVAQRHGNDLSPVIEVSVSPSPKEEYISKSPADRKHMAESPVLPIKTASPTILSQPSPRKNSANIQPNVVSSMQTLSIRDEAAKSREEVELRESPAAVKARSSTSPKALVQRPELREHASAPTPMQTDPLQATPAVRSILKTGSTEVSGGQTTRVLATPLPTMKIVTADDSARRSVSFSDGRTYGKIRNTSTKQGKAVARKQRNWNALVPEDDIFNSQDGSIGAEQGFLPMQPSVRSKRIQNMLADLSKNGKSKTAIALLSEASEISPSRTNDLTSETSFPSRVRSSRKSKADATFLTECSFGVAHDRLVEVLTEVQPYEAHWELLSKLDLSKRGVDSVARLKEFCPDLDEVNLNDNHIGYLSGLPASIRRLHISSNQLTNVSSVDYLANLQVLDVSRNQIDSVNALSCLKHLRELCLDHNKVKDLKDIMEIDSLVKLSCKGNNIKTVDLSSAQWTLMESLDLSHNQISHVEGLENLTSLSTLNLDHNRLANCTPASDMLSLRVLRVSHNQLATLDLSLFPRLRSFYADGNRIETLWRSKKQSIARLEYLSLRDQDVRYLRLSHDDMRDVKRLYISGNHLTNSFFPTRPLFSLVYLEAAACSMAEWPENFAARLPNLRILNVNYNFLEDLSGLEGIQGLRKLMMIGCRLGEERSSSVMRSIRAIGTLEEIDLRMNPMNLNYYLPLILNESTPSTILYPAETSGSHQVTSLSTIDKWTGMDNKFRQLLPDKWYFKRLVYRGAIKLACETIEVIDGIRLTNSEHRKAIAVMEDAAVKGKTAV</sequence>
<dbReference type="GO" id="GO:0031028">
    <property type="term" value="P:septation initiation signaling"/>
    <property type="evidence" value="ECO:0007669"/>
    <property type="project" value="TreeGrafter"/>
</dbReference>
<feature type="compositionally biased region" description="Basic and acidic residues" evidence="3">
    <location>
        <begin position="283"/>
        <end position="303"/>
    </location>
</feature>
<feature type="compositionally biased region" description="Basic and acidic residues" evidence="3">
    <location>
        <begin position="615"/>
        <end position="637"/>
    </location>
</feature>
<protein>
    <submittedName>
        <fullName evidence="4">Uncharacterized protein</fullName>
    </submittedName>
</protein>
<feature type="region of interest" description="Disordered" evidence="3">
    <location>
        <begin position="224"/>
        <end position="388"/>
    </location>
</feature>
<dbReference type="SMART" id="SM00369">
    <property type="entry name" value="LRR_TYP"/>
    <property type="match status" value="5"/>
</dbReference>
<dbReference type="PANTHER" id="PTHR47566">
    <property type="match status" value="1"/>
</dbReference>
<comment type="caution">
    <text evidence="4">The sequence shown here is derived from an EMBL/GenBank/DDBJ whole genome shotgun (WGS) entry which is preliminary data.</text>
</comment>
<evidence type="ECO:0000256" key="3">
    <source>
        <dbReference type="SAM" id="MobiDB-lite"/>
    </source>
</evidence>
<feature type="compositionally biased region" description="Low complexity" evidence="3">
    <location>
        <begin position="483"/>
        <end position="499"/>
    </location>
</feature>
<feature type="region of interest" description="Disordered" evidence="3">
    <location>
        <begin position="1061"/>
        <end position="1112"/>
    </location>
</feature>
<feature type="region of interest" description="Disordered" evidence="3">
    <location>
        <begin position="15"/>
        <end position="183"/>
    </location>
</feature>
<feature type="compositionally biased region" description="Polar residues" evidence="3">
    <location>
        <begin position="561"/>
        <end position="585"/>
    </location>
</feature>
<name>A0A8H3U0R9_9TREE</name>
<dbReference type="GO" id="GO:0035591">
    <property type="term" value="F:signaling adaptor activity"/>
    <property type="evidence" value="ECO:0007669"/>
    <property type="project" value="TreeGrafter"/>
</dbReference>
<feature type="compositionally biased region" description="Polar residues" evidence="3">
    <location>
        <begin position="1028"/>
        <end position="1049"/>
    </location>
</feature>
<dbReference type="SUPFAM" id="SSF52058">
    <property type="entry name" value="L domain-like"/>
    <property type="match status" value="1"/>
</dbReference>
<keyword evidence="2" id="KW-0677">Repeat</keyword>
<dbReference type="SMART" id="SM00365">
    <property type="entry name" value="LRR_SD22"/>
    <property type="match status" value="4"/>
</dbReference>
<feature type="compositionally biased region" description="Basic and acidic residues" evidence="3">
    <location>
        <begin position="1002"/>
        <end position="1018"/>
    </location>
</feature>
<dbReference type="InterPro" id="IPR003591">
    <property type="entry name" value="Leu-rich_rpt_typical-subtyp"/>
</dbReference>
<accession>A0A8H3U0R9</accession>
<feature type="compositionally biased region" description="Low complexity" evidence="3">
    <location>
        <begin position="23"/>
        <end position="44"/>
    </location>
</feature>
<feature type="compositionally biased region" description="Basic and acidic residues" evidence="3">
    <location>
        <begin position="1061"/>
        <end position="1073"/>
    </location>
</feature>
<dbReference type="PROSITE" id="PS51450">
    <property type="entry name" value="LRR"/>
    <property type="match status" value="3"/>
</dbReference>
<reference evidence="4" key="1">
    <citation type="submission" date="2020-07" db="EMBL/GenBank/DDBJ databases">
        <title>Draft Genome Sequence of a Deep-Sea Yeast, Naganishia (Cryptococcus) liquefaciens strain N6.</title>
        <authorList>
            <person name="Han Y.W."/>
            <person name="Kajitani R."/>
            <person name="Morimoto H."/>
            <person name="Parhat M."/>
            <person name="Tsubouchi H."/>
            <person name="Bakenova O."/>
            <person name="Ogata M."/>
            <person name="Argunhan B."/>
            <person name="Aoki R."/>
            <person name="Kajiwara S."/>
            <person name="Itoh T."/>
            <person name="Iwasaki H."/>
        </authorList>
    </citation>
    <scope>NUCLEOTIDE SEQUENCE</scope>
    <source>
        <strain evidence="4">N6</strain>
    </source>
</reference>
<feature type="compositionally biased region" description="Low complexity" evidence="3">
    <location>
        <begin position="260"/>
        <end position="279"/>
    </location>
</feature>